<organism evidence="2 3">
    <name type="scientific">Cochliobolus sativus (strain ND90Pr / ATCC 201652)</name>
    <name type="common">Common root rot and spot blotch fungus</name>
    <name type="synonym">Bipolaris sorokiniana</name>
    <dbReference type="NCBI Taxonomy" id="665912"/>
    <lineage>
        <taxon>Eukaryota</taxon>
        <taxon>Fungi</taxon>
        <taxon>Dikarya</taxon>
        <taxon>Ascomycota</taxon>
        <taxon>Pezizomycotina</taxon>
        <taxon>Dothideomycetes</taxon>
        <taxon>Pleosporomycetidae</taxon>
        <taxon>Pleosporales</taxon>
        <taxon>Pleosporineae</taxon>
        <taxon>Pleosporaceae</taxon>
        <taxon>Bipolaris</taxon>
    </lineage>
</organism>
<reference evidence="2 3" key="1">
    <citation type="journal article" date="2012" name="PLoS Pathog.">
        <title>Diverse lifestyles and strategies of plant pathogenesis encoded in the genomes of eighteen Dothideomycetes fungi.</title>
        <authorList>
            <person name="Ohm R.A."/>
            <person name="Feau N."/>
            <person name="Henrissat B."/>
            <person name="Schoch C.L."/>
            <person name="Horwitz B.A."/>
            <person name="Barry K.W."/>
            <person name="Condon B.J."/>
            <person name="Copeland A.C."/>
            <person name="Dhillon B."/>
            <person name="Glaser F."/>
            <person name="Hesse C.N."/>
            <person name="Kosti I."/>
            <person name="LaButti K."/>
            <person name="Lindquist E.A."/>
            <person name="Lucas S."/>
            <person name="Salamov A.A."/>
            <person name="Bradshaw R.E."/>
            <person name="Ciuffetti L."/>
            <person name="Hamelin R.C."/>
            <person name="Kema G.H.J."/>
            <person name="Lawrence C."/>
            <person name="Scott J.A."/>
            <person name="Spatafora J.W."/>
            <person name="Turgeon B.G."/>
            <person name="de Wit P.J.G.M."/>
            <person name="Zhong S."/>
            <person name="Goodwin S.B."/>
            <person name="Grigoriev I.V."/>
        </authorList>
    </citation>
    <scope>NUCLEOTIDE SEQUENCE [LARGE SCALE GENOMIC DNA]</scope>
    <source>
        <strain evidence="3">ND90Pr / ATCC 201652</strain>
    </source>
</reference>
<dbReference type="AlphaFoldDB" id="M2RPM8"/>
<sequence length="107" mass="12094">MQPAEDIHAADNQPHEHVLASQPEYEIPDTKSGVRVDPDAAMASARFKKGDVVHKPVFVNGLRSKGVFTIYDRRPNPAGYVEYKLKNVYDMRVESGWTREKELKPGN</sequence>
<feature type="region of interest" description="Disordered" evidence="1">
    <location>
        <begin position="1"/>
        <end position="34"/>
    </location>
</feature>
<accession>M2RPM8</accession>
<dbReference type="EMBL" id="KB445638">
    <property type="protein sequence ID" value="EMD68544.1"/>
    <property type="molecule type" value="Genomic_DNA"/>
</dbReference>
<dbReference type="RefSeq" id="XP_007696115.1">
    <property type="nucleotide sequence ID" value="XM_007697925.1"/>
</dbReference>
<feature type="compositionally biased region" description="Basic and acidic residues" evidence="1">
    <location>
        <begin position="1"/>
        <end position="18"/>
    </location>
</feature>
<evidence type="ECO:0000313" key="3">
    <source>
        <dbReference type="Proteomes" id="UP000016934"/>
    </source>
</evidence>
<dbReference type="HOGENOM" id="CLU_159497_0_0_1"/>
<gene>
    <name evidence="2" type="ORF">COCSADRAFT_79027</name>
</gene>
<evidence type="ECO:0000256" key="1">
    <source>
        <dbReference type="SAM" id="MobiDB-lite"/>
    </source>
</evidence>
<dbReference type="GeneID" id="19140704"/>
<name>M2RPM8_COCSN</name>
<dbReference type="Proteomes" id="UP000016934">
    <property type="component" value="Unassembled WGS sequence"/>
</dbReference>
<reference evidence="3" key="2">
    <citation type="journal article" date="2013" name="PLoS Genet.">
        <title>Comparative genome structure, secondary metabolite, and effector coding capacity across Cochliobolus pathogens.</title>
        <authorList>
            <person name="Condon B.J."/>
            <person name="Leng Y."/>
            <person name="Wu D."/>
            <person name="Bushley K.E."/>
            <person name="Ohm R.A."/>
            <person name="Otillar R."/>
            <person name="Martin J."/>
            <person name="Schackwitz W."/>
            <person name="Grimwood J."/>
            <person name="MohdZainudin N."/>
            <person name="Xue C."/>
            <person name="Wang R."/>
            <person name="Manning V.A."/>
            <person name="Dhillon B."/>
            <person name="Tu Z.J."/>
            <person name="Steffenson B.J."/>
            <person name="Salamov A."/>
            <person name="Sun H."/>
            <person name="Lowry S."/>
            <person name="LaButti K."/>
            <person name="Han J."/>
            <person name="Copeland A."/>
            <person name="Lindquist E."/>
            <person name="Barry K."/>
            <person name="Schmutz J."/>
            <person name="Baker S.E."/>
            <person name="Ciuffetti L.M."/>
            <person name="Grigoriev I.V."/>
            <person name="Zhong S."/>
            <person name="Turgeon B.G."/>
        </authorList>
    </citation>
    <scope>NUCLEOTIDE SEQUENCE [LARGE SCALE GENOMIC DNA]</scope>
    <source>
        <strain evidence="3">ND90Pr / ATCC 201652</strain>
    </source>
</reference>
<dbReference type="KEGG" id="bsc:COCSADRAFT_79027"/>
<protein>
    <submittedName>
        <fullName evidence="2">Uncharacterized protein</fullName>
    </submittedName>
</protein>
<evidence type="ECO:0000313" key="2">
    <source>
        <dbReference type="EMBL" id="EMD68544.1"/>
    </source>
</evidence>
<dbReference type="OrthoDB" id="3913514at2759"/>
<proteinExistence type="predicted"/>
<keyword evidence="3" id="KW-1185">Reference proteome</keyword>